<dbReference type="PANTHER" id="PTHR11487">
    <property type="entry name" value="THIOESTERASE"/>
    <property type="match status" value="1"/>
</dbReference>
<dbReference type="Proteomes" id="UP001162889">
    <property type="component" value="Unassembled WGS sequence"/>
</dbReference>
<dbReference type="InterPro" id="IPR001031">
    <property type="entry name" value="Thioesterase"/>
</dbReference>
<dbReference type="PANTHER" id="PTHR11487:SF0">
    <property type="entry name" value="S-ACYL FATTY ACID SYNTHASE THIOESTERASE, MEDIUM CHAIN"/>
    <property type="match status" value="1"/>
</dbReference>
<evidence type="ECO:0000313" key="2">
    <source>
        <dbReference type="EMBL" id="MBV6325610.1"/>
    </source>
</evidence>
<sequence length="251" mass="28004">MNNPWLIRRPAPGRSLRLYCFAYAGGGPAVYAPWQAALDPAIEVCAIQLPGRGARFGETPWRDMALLVATIAEAIERDSPLPFAFFGHSLGALLAFEVAGYRQRRGWAAPVHLFASGCNAPQRRSPSLDLHLMEDAELIESLREYNGSPPEVLANRELMTLLLPMVRADFLLAETYAYQAREPLDLPLSVLAGRHDEHTTAAQLEGWQLESRQPCRIEWYEGDHFFLNQCREQVIEFVGAQLGLLTASCRA</sequence>
<evidence type="ECO:0000313" key="4">
    <source>
        <dbReference type="Proteomes" id="UP001155901"/>
    </source>
</evidence>
<accession>A0AA41HGB2</accession>
<dbReference type="RefSeq" id="WP_217946516.1">
    <property type="nucleotide sequence ID" value="NZ_JAHTGR010000040.1"/>
</dbReference>
<reference evidence="3" key="2">
    <citation type="submission" date="2022-03" db="EMBL/GenBank/DDBJ databases">
        <title>Genome Encyclopedia of Bacteria and Archaea VI: Functional Genomics of Type Strains.</title>
        <authorList>
            <person name="Whitman W."/>
        </authorList>
    </citation>
    <scope>NUCLEOTIDE SEQUENCE</scope>
    <source>
        <strain evidence="3">HSC-15S17</strain>
    </source>
</reference>
<gene>
    <name evidence="2" type="ORF">KVP70_32360</name>
    <name evidence="3" type="ORF">L1274_004665</name>
</gene>
<evidence type="ECO:0000259" key="1">
    <source>
        <dbReference type="Pfam" id="PF00975"/>
    </source>
</evidence>
<dbReference type="GO" id="GO:0008610">
    <property type="term" value="P:lipid biosynthetic process"/>
    <property type="evidence" value="ECO:0007669"/>
    <property type="project" value="TreeGrafter"/>
</dbReference>
<keyword evidence="5" id="KW-1185">Reference proteome</keyword>
<feature type="domain" description="Thioesterase" evidence="1">
    <location>
        <begin position="17"/>
        <end position="241"/>
    </location>
</feature>
<evidence type="ECO:0000313" key="5">
    <source>
        <dbReference type="Proteomes" id="UP001162889"/>
    </source>
</evidence>
<dbReference type="EMBL" id="JALJZU010000009">
    <property type="protein sequence ID" value="MCP2010923.1"/>
    <property type="molecule type" value="Genomic_DNA"/>
</dbReference>
<organism evidence="2 4">
    <name type="scientific">Duganella violaceipulchra</name>
    <dbReference type="NCBI Taxonomy" id="2849652"/>
    <lineage>
        <taxon>Bacteria</taxon>
        <taxon>Pseudomonadati</taxon>
        <taxon>Pseudomonadota</taxon>
        <taxon>Betaproteobacteria</taxon>
        <taxon>Burkholderiales</taxon>
        <taxon>Oxalobacteraceae</taxon>
        <taxon>Telluria group</taxon>
        <taxon>Duganella</taxon>
    </lineage>
</organism>
<dbReference type="EMBL" id="JAHTGR010000040">
    <property type="protein sequence ID" value="MBV6325610.1"/>
    <property type="molecule type" value="Genomic_DNA"/>
</dbReference>
<dbReference type="Pfam" id="PF00975">
    <property type="entry name" value="Thioesterase"/>
    <property type="match status" value="1"/>
</dbReference>
<keyword evidence="2" id="KW-0378">Hydrolase</keyword>
<dbReference type="Proteomes" id="UP001155901">
    <property type="component" value="Unassembled WGS sequence"/>
</dbReference>
<reference evidence="2" key="1">
    <citation type="submission" date="2021-07" db="EMBL/GenBank/DDBJ databases">
        <title>Characterization of violacein-producing bacteria and related species.</title>
        <authorList>
            <person name="Wilson H.S."/>
            <person name="De Leon M.E."/>
        </authorList>
    </citation>
    <scope>NUCLEOTIDE SEQUENCE</scope>
    <source>
        <strain evidence="2">HSC-15S17</strain>
    </source>
</reference>
<comment type="caution">
    <text evidence="2">The sequence shown here is derived from an EMBL/GenBank/DDBJ whole genome shotgun (WGS) entry which is preliminary data.</text>
</comment>
<protein>
    <submittedName>
        <fullName evidence="2">Alpha/beta fold hydrolase</fullName>
    </submittedName>
    <submittedName>
        <fullName evidence="3">Medium-chain acyl-[acyl-carrier-protein] hydrolase</fullName>
        <ecNumber evidence="3">3.1.2.21</ecNumber>
    </submittedName>
</protein>
<name>A0AA41HGB2_9BURK</name>
<dbReference type="EC" id="3.1.2.21" evidence="3"/>
<evidence type="ECO:0000313" key="3">
    <source>
        <dbReference type="EMBL" id="MCP2010923.1"/>
    </source>
</evidence>
<dbReference type="GO" id="GO:0016297">
    <property type="term" value="F:fatty acyl-[ACP] hydrolase activity"/>
    <property type="evidence" value="ECO:0007669"/>
    <property type="project" value="UniProtKB-EC"/>
</dbReference>
<dbReference type="InterPro" id="IPR012223">
    <property type="entry name" value="TEII"/>
</dbReference>
<proteinExistence type="predicted"/>
<dbReference type="AlphaFoldDB" id="A0AA41HGB2"/>